<dbReference type="CDD" id="cd16922">
    <property type="entry name" value="HATPase_EvgS-ArcB-TorS-like"/>
    <property type="match status" value="1"/>
</dbReference>
<dbReference type="InterPro" id="IPR005467">
    <property type="entry name" value="His_kinase_dom"/>
</dbReference>
<evidence type="ECO:0000256" key="8">
    <source>
        <dbReference type="PROSITE-ProRule" id="PRU00169"/>
    </source>
</evidence>
<dbReference type="Pfam" id="PF01590">
    <property type="entry name" value="GAF"/>
    <property type="match status" value="1"/>
</dbReference>
<evidence type="ECO:0000256" key="5">
    <source>
        <dbReference type="ARBA" id="ARBA00022679"/>
    </source>
</evidence>
<dbReference type="FunFam" id="3.30.565.10:FF:000010">
    <property type="entry name" value="Sensor histidine kinase RcsC"/>
    <property type="match status" value="1"/>
</dbReference>
<dbReference type="AlphaFoldDB" id="A0A5K7Z208"/>
<keyword evidence="10" id="KW-1133">Transmembrane helix</keyword>
<dbReference type="InterPro" id="IPR003018">
    <property type="entry name" value="GAF"/>
</dbReference>
<evidence type="ECO:0000256" key="1">
    <source>
        <dbReference type="ARBA" id="ARBA00000085"/>
    </source>
</evidence>
<dbReference type="PRINTS" id="PR00344">
    <property type="entry name" value="BCTRLSENSOR"/>
</dbReference>
<evidence type="ECO:0000256" key="2">
    <source>
        <dbReference type="ARBA" id="ARBA00004370"/>
    </source>
</evidence>
<dbReference type="InterPro" id="IPR029016">
    <property type="entry name" value="GAF-like_dom_sf"/>
</dbReference>
<keyword evidence="10" id="KW-0472">Membrane</keyword>
<dbReference type="SMART" id="SM00304">
    <property type="entry name" value="HAMP"/>
    <property type="match status" value="1"/>
</dbReference>
<protein>
    <recommendedName>
        <fullName evidence="3">histidine kinase</fullName>
        <ecNumber evidence="3">2.7.13.3</ecNumber>
    </recommendedName>
</protein>
<evidence type="ECO:0000256" key="7">
    <source>
        <dbReference type="ARBA" id="ARBA00023012"/>
    </source>
</evidence>
<dbReference type="SUPFAM" id="SSF55781">
    <property type="entry name" value="GAF domain-like"/>
    <property type="match status" value="1"/>
</dbReference>
<dbReference type="SUPFAM" id="SSF52172">
    <property type="entry name" value="CheY-like"/>
    <property type="match status" value="2"/>
</dbReference>
<dbReference type="PROSITE" id="PS50110">
    <property type="entry name" value="RESPONSE_REGULATORY"/>
    <property type="match status" value="2"/>
</dbReference>
<dbReference type="SMART" id="SM00448">
    <property type="entry name" value="REC"/>
    <property type="match status" value="2"/>
</dbReference>
<feature type="domain" description="Histidine kinase" evidence="11">
    <location>
        <begin position="424"/>
        <end position="654"/>
    </location>
</feature>
<keyword evidence="4 8" id="KW-0597">Phosphoprotein</keyword>
<dbReference type="Pfam" id="PF02518">
    <property type="entry name" value="HATPase_c"/>
    <property type="match status" value="1"/>
</dbReference>
<dbReference type="PANTHER" id="PTHR45339:SF1">
    <property type="entry name" value="HYBRID SIGNAL TRANSDUCTION HISTIDINE KINASE J"/>
    <property type="match status" value="1"/>
</dbReference>
<dbReference type="InterPro" id="IPR003594">
    <property type="entry name" value="HATPase_dom"/>
</dbReference>
<accession>A0A5K7Z208</accession>
<dbReference type="CDD" id="cd17546">
    <property type="entry name" value="REC_hyHK_CKI1_RcsC-like"/>
    <property type="match status" value="1"/>
</dbReference>
<feature type="transmembrane region" description="Helical" evidence="10">
    <location>
        <begin position="36"/>
        <end position="58"/>
    </location>
</feature>
<evidence type="ECO:0000256" key="6">
    <source>
        <dbReference type="ARBA" id="ARBA00022777"/>
    </source>
</evidence>
<keyword evidence="5" id="KW-0808">Transferase</keyword>
<organism evidence="14 15">
    <name type="scientific">Desulfosarcina widdelii</name>
    <dbReference type="NCBI Taxonomy" id="947919"/>
    <lineage>
        <taxon>Bacteria</taxon>
        <taxon>Pseudomonadati</taxon>
        <taxon>Thermodesulfobacteriota</taxon>
        <taxon>Desulfobacteria</taxon>
        <taxon>Desulfobacterales</taxon>
        <taxon>Desulfosarcinaceae</taxon>
        <taxon>Desulfosarcina</taxon>
    </lineage>
</organism>
<evidence type="ECO:0000259" key="12">
    <source>
        <dbReference type="PROSITE" id="PS50110"/>
    </source>
</evidence>
<feature type="domain" description="Response regulatory" evidence="12">
    <location>
        <begin position="969"/>
        <end position="1086"/>
    </location>
</feature>
<dbReference type="SMART" id="SM00065">
    <property type="entry name" value="GAF"/>
    <property type="match status" value="1"/>
</dbReference>
<evidence type="ECO:0000313" key="14">
    <source>
        <dbReference type="EMBL" id="BBO76022.1"/>
    </source>
</evidence>
<feature type="transmembrane region" description="Helical" evidence="10">
    <location>
        <begin position="70"/>
        <end position="95"/>
    </location>
</feature>
<dbReference type="SMART" id="SM00387">
    <property type="entry name" value="HATPase_c"/>
    <property type="match status" value="1"/>
</dbReference>
<dbReference type="PROSITE" id="PS50109">
    <property type="entry name" value="HIS_KIN"/>
    <property type="match status" value="1"/>
</dbReference>
<sequence length="1093" mass="121074">MKPRNDHQNETTEKLTSARYPFYLDLVFGRRLGRTLLVFLLAAAALPLVVLGLFSYLIQGQDLLTTLGAAHLPGTVIAATVLLTALGALLAAGILSHRIVGPLEDLSHDVAMASRGRFADAVEVDAADEIGELAMAVASLLDHLKTAASQHEDQIRFMTGLTRLHGLIAGEQELEKLNLNTLEFLYQILDLCRADIYIVQEDAGPRWQSRFPGLPGHDEGQARHPGKRRAVDALREKAPLWFQRDTAEKPPKPVTAIDRANLITLPLLLRQTGIGALDLEKTDRFSASDGRFAEAAARVIAVALNAAILRRQEKSLLERSREQAAQLKGREAALQAKTRELESQTRALQASEETLQLKQLELEAANAQMTKNAADLEANMAILEKQKQDMQQQNRALQKAHRELAQKARQIELSSQYKSEFLANMSHELRTPLNSILLLSRLLLENKEENLLPKQSEFARTIHSAGEDLLTLINEILDLAKVESGKMEVHRAPVTIRDITRSMLVTFSPLAEQNRVAFDIHVAPDVPEELVTDRKRLEQIIKNFLSNAFKFTPEGSIRLEVAVSRGEIRSESGGQGDTLTICVVDTGIGIPAANQEMVFEAFQQVDGSNRRKYGGTGLGLSISRELARILGGEIRLESEDGVGSRFSLHIPLTPPESEPVIAYDDLVEKTPAEPQRIETTDRNERWTALEGPARDDRNRLTHGDKCILIVDTDEDTIAPIKTAAQLKGYKTLVAEQFSTGLHFADYYLPAAIFLNPEASGNGWKMVSRLKTNPQSRHIPVFTVSPRGDDFEAATRGAAGHLARPVAPDDLETAFRRIERIQSMGQYRILVAAPDRERAKRIVDTVDGFGLRAVAVTTAEDARAVLESEDVHAVILHPVMVAAGQHEFLAGLQKDPMPVFQYSGRPLKANFSPEANPYAHLLNLQGIDMPDHLLTALISRLHLPPEALNEDCRNHLAAMDNRINRLKGRRVLLVDDDMRTVFAVSNVLEDLGVRVVTGKTGKESLDKLSGFPDIDLILMDVMISGVDGYRAIRQIREEERYTDLPIVALTAKAMRGDREKCIRAGADDYLSKPVNPDKLASMLKIWFQLKRSTS</sequence>
<evidence type="ECO:0000259" key="11">
    <source>
        <dbReference type="PROSITE" id="PS50109"/>
    </source>
</evidence>
<dbReference type="SUPFAM" id="SSF55874">
    <property type="entry name" value="ATPase domain of HSP90 chaperone/DNA topoisomerase II/histidine kinase"/>
    <property type="match status" value="1"/>
</dbReference>
<evidence type="ECO:0000256" key="4">
    <source>
        <dbReference type="ARBA" id="ARBA00022553"/>
    </source>
</evidence>
<evidence type="ECO:0000256" key="10">
    <source>
        <dbReference type="SAM" id="Phobius"/>
    </source>
</evidence>
<dbReference type="Gene3D" id="6.10.340.10">
    <property type="match status" value="1"/>
</dbReference>
<dbReference type="SMART" id="SM00388">
    <property type="entry name" value="HisKA"/>
    <property type="match status" value="1"/>
</dbReference>
<dbReference type="Pfam" id="PF00672">
    <property type="entry name" value="HAMP"/>
    <property type="match status" value="1"/>
</dbReference>
<dbReference type="GO" id="GO:0016020">
    <property type="term" value="C:membrane"/>
    <property type="evidence" value="ECO:0007669"/>
    <property type="project" value="UniProtKB-SubCell"/>
</dbReference>
<dbReference type="PROSITE" id="PS50885">
    <property type="entry name" value="HAMP"/>
    <property type="match status" value="1"/>
</dbReference>
<dbReference type="RefSeq" id="WP_155304884.1">
    <property type="nucleotide sequence ID" value="NZ_AP021875.1"/>
</dbReference>
<keyword evidence="15" id="KW-1185">Reference proteome</keyword>
<dbReference type="InterPro" id="IPR004358">
    <property type="entry name" value="Sig_transdc_His_kin-like_C"/>
</dbReference>
<feature type="modified residue" description="4-aspartylphosphate" evidence="8">
    <location>
        <position position="1019"/>
    </location>
</feature>
<name>A0A5K7Z208_9BACT</name>
<keyword evidence="9" id="KW-0175">Coiled coil</keyword>
<feature type="coiled-coil region" evidence="9">
    <location>
        <begin position="310"/>
        <end position="414"/>
    </location>
</feature>
<dbReference type="OrthoDB" id="9796305at2"/>
<dbReference type="Proteomes" id="UP000427769">
    <property type="component" value="Chromosome"/>
</dbReference>
<dbReference type="InterPro" id="IPR036890">
    <property type="entry name" value="HATPase_C_sf"/>
</dbReference>
<dbReference type="EMBL" id="AP021875">
    <property type="protein sequence ID" value="BBO76022.1"/>
    <property type="molecule type" value="Genomic_DNA"/>
</dbReference>
<dbReference type="GO" id="GO:0000155">
    <property type="term" value="F:phosphorelay sensor kinase activity"/>
    <property type="evidence" value="ECO:0007669"/>
    <property type="project" value="InterPro"/>
</dbReference>
<keyword evidence="6" id="KW-0418">Kinase</keyword>
<feature type="domain" description="HAMP" evidence="13">
    <location>
        <begin position="97"/>
        <end position="149"/>
    </location>
</feature>
<dbReference type="InterPro" id="IPR003660">
    <property type="entry name" value="HAMP_dom"/>
</dbReference>
<comment type="caution">
    <text evidence="8">Lacks conserved residue(s) required for the propagation of feature annotation.</text>
</comment>
<proteinExistence type="predicted"/>
<feature type="domain" description="Response regulatory" evidence="12">
    <location>
        <begin position="706"/>
        <end position="818"/>
    </location>
</feature>
<comment type="subcellular location">
    <subcellularLocation>
        <location evidence="2">Membrane</location>
    </subcellularLocation>
</comment>
<dbReference type="KEGG" id="dwd:DSCW_34390"/>
<keyword evidence="10" id="KW-0812">Transmembrane</keyword>
<dbReference type="Gene3D" id="3.40.50.2300">
    <property type="match status" value="2"/>
</dbReference>
<reference evidence="14 15" key="1">
    <citation type="submission" date="2019-11" db="EMBL/GenBank/DDBJ databases">
        <title>Comparative genomics of hydrocarbon-degrading Desulfosarcina strains.</title>
        <authorList>
            <person name="Watanabe M."/>
            <person name="Kojima H."/>
            <person name="Fukui M."/>
        </authorList>
    </citation>
    <scope>NUCLEOTIDE SEQUENCE [LARGE SCALE GENOMIC DNA]</scope>
    <source>
        <strain evidence="14 15">PP31</strain>
    </source>
</reference>
<dbReference type="EC" id="2.7.13.3" evidence="3"/>
<dbReference type="Gene3D" id="3.30.450.40">
    <property type="match status" value="1"/>
</dbReference>
<dbReference type="InterPro" id="IPR003661">
    <property type="entry name" value="HisK_dim/P_dom"/>
</dbReference>
<dbReference type="InterPro" id="IPR001789">
    <property type="entry name" value="Sig_transdc_resp-reg_receiver"/>
</dbReference>
<gene>
    <name evidence="14" type="ORF">DSCW_34390</name>
</gene>
<evidence type="ECO:0000259" key="13">
    <source>
        <dbReference type="PROSITE" id="PS50885"/>
    </source>
</evidence>
<dbReference type="Pfam" id="PF00512">
    <property type="entry name" value="HisKA"/>
    <property type="match status" value="1"/>
</dbReference>
<dbReference type="Gene3D" id="1.10.287.130">
    <property type="match status" value="1"/>
</dbReference>
<dbReference type="Gene3D" id="3.30.565.10">
    <property type="entry name" value="Histidine kinase-like ATPase, C-terminal domain"/>
    <property type="match status" value="1"/>
</dbReference>
<dbReference type="Pfam" id="PF00072">
    <property type="entry name" value="Response_reg"/>
    <property type="match status" value="1"/>
</dbReference>
<evidence type="ECO:0000313" key="15">
    <source>
        <dbReference type="Proteomes" id="UP000427769"/>
    </source>
</evidence>
<dbReference type="CDD" id="cd00082">
    <property type="entry name" value="HisKA"/>
    <property type="match status" value="1"/>
</dbReference>
<evidence type="ECO:0000256" key="9">
    <source>
        <dbReference type="SAM" id="Coils"/>
    </source>
</evidence>
<evidence type="ECO:0000256" key="3">
    <source>
        <dbReference type="ARBA" id="ARBA00012438"/>
    </source>
</evidence>
<dbReference type="InterPro" id="IPR036097">
    <property type="entry name" value="HisK_dim/P_sf"/>
</dbReference>
<dbReference type="SUPFAM" id="SSF47384">
    <property type="entry name" value="Homodimeric domain of signal transducing histidine kinase"/>
    <property type="match status" value="1"/>
</dbReference>
<dbReference type="InterPro" id="IPR011006">
    <property type="entry name" value="CheY-like_superfamily"/>
</dbReference>
<dbReference type="PANTHER" id="PTHR45339">
    <property type="entry name" value="HYBRID SIGNAL TRANSDUCTION HISTIDINE KINASE J"/>
    <property type="match status" value="1"/>
</dbReference>
<comment type="catalytic activity">
    <reaction evidence="1">
        <text>ATP + protein L-histidine = ADP + protein N-phospho-L-histidine.</text>
        <dbReference type="EC" id="2.7.13.3"/>
    </reaction>
</comment>
<keyword evidence="7" id="KW-0902">Two-component regulatory system</keyword>